<gene>
    <name evidence="1" type="ORF">RDT67_19390</name>
</gene>
<accession>A0AAJ1YI12</accession>
<dbReference type="RefSeq" id="WP_309048105.1">
    <property type="nucleotide sequence ID" value="NZ_JAVIGA010000024.1"/>
</dbReference>
<sequence length="176" mass="19881">MTWITTFTGRQFDYVAPAVESICIEDIAQALSHECRFAGHLPNFYSVAQHSVLTSYIVAPEFALEALLHDAVEAYCKDIPSPLKCLLPDYQFIEDQIDAVIRQRFGLPLEQSDQVKYADLMMLATERRDLDIDDGKTWPMLEGIPTSDIAINPLSPVQARAVFIRRFNELTGSEVQ</sequence>
<dbReference type="GO" id="GO:0016787">
    <property type="term" value="F:hydrolase activity"/>
    <property type="evidence" value="ECO:0007669"/>
    <property type="project" value="UniProtKB-KW"/>
</dbReference>
<dbReference type="Proteomes" id="UP001224622">
    <property type="component" value="Unassembled WGS sequence"/>
</dbReference>
<dbReference type="AlphaFoldDB" id="A0AAJ1YI12"/>
<evidence type="ECO:0000313" key="1">
    <source>
        <dbReference type="EMBL" id="MDQ9128585.1"/>
    </source>
</evidence>
<dbReference type="Gene3D" id="1.10.3210.10">
    <property type="entry name" value="Hypothetical protein af1432"/>
    <property type="match status" value="1"/>
</dbReference>
<name>A0AAJ1YI12_SERFO</name>
<organism evidence="1 2">
    <name type="scientific">Serratia fonticola</name>
    <dbReference type="NCBI Taxonomy" id="47917"/>
    <lineage>
        <taxon>Bacteria</taxon>
        <taxon>Pseudomonadati</taxon>
        <taxon>Pseudomonadota</taxon>
        <taxon>Gammaproteobacteria</taxon>
        <taxon>Enterobacterales</taxon>
        <taxon>Yersiniaceae</taxon>
        <taxon>Serratia</taxon>
    </lineage>
</organism>
<proteinExistence type="predicted"/>
<reference evidence="1" key="1">
    <citation type="submission" date="2023-08" db="EMBL/GenBank/DDBJ databases">
        <title>The Comparative Genomic Analysis of Yersiniaceae from Polar Regions.</title>
        <authorList>
            <person name="Goncharov A."/>
            <person name="Aslanov B."/>
            <person name="Kolodzhieva V."/>
            <person name="Azarov D."/>
            <person name="Mochov A."/>
            <person name="Lebedeva E."/>
        </authorList>
    </citation>
    <scope>NUCLEOTIDE SEQUENCE</scope>
    <source>
        <strain evidence="1">Vf</strain>
    </source>
</reference>
<keyword evidence="1" id="KW-0378">Hydrolase</keyword>
<dbReference type="SUPFAM" id="SSF109604">
    <property type="entry name" value="HD-domain/PDEase-like"/>
    <property type="match status" value="1"/>
</dbReference>
<dbReference type="EMBL" id="JAVIGA010000024">
    <property type="protein sequence ID" value="MDQ9128585.1"/>
    <property type="molecule type" value="Genomic_DNA"/>
</dbReference>
<comment type="caution">
    <text evidence="1">The sequence shown here is derived from an EMBL/GenBank/DDBJ whole genome shotgun (WGS) entry which is preliminary data.</text>
</comment>
<evidence type="ECO:0000313" key="2">
    <source>
        <dbReference type="Proteomes" id="UP001224622"/>
    </source>
</evidence>
<protein>
    <submittedName>
        <fullName evidence="1">HD family hydrolase</fullName>
    </submittedName>
</protein>